<dbReference type="OrthoDB" id="530923at2759"/>
<sequence>MEVEGEEIAELLKSVEVGGKECDVFIHNGNLTFQRLTHDGTKPPTYIPLNRILAIKPCESSGKRATLARKFSKKNGVEITQSHSLKVYSTRISRSGKWKLCKHSITCSSQEDSQNFIEYINNAIKEYVSSRPKHLMILINPRGGKKNGEYIYRKYAAHIFNLADVKTSVFVTSHSDQARDQILEQDLSAYDGIIGVGGDGTINEIVNALLARTQNEAGLDVDDPEVTLVRPKLKVGIIPAGSTDAIVFDTTGVSDPVTSTLQIAQGFTVGLDVCSVHHSNYLLRYTLAFLGYGFFGDVVKESEKFRWMGPNRYSLAGFLKYMRNQSYHGVVSYLPNDDHSHSPWDSEVCRAGCPVCKEKGEYSPTPATVTDDINIKVEDLCPSEKDVEKWESKHGEFNAINAAILSCTSVKAPGGVSRAAHLGNGCVDLVLVRRCSRLQYLRYMLRIALNGNPLDLNFVEVQRVKAFKFQTTHPGPPRSDVEQCSEATAADSGDVVYVPRRQASVSSTSSWNLDGEIAEQPDIDVRVHCQLIQLFALGPEVHDSKPSPFSCFR</sequence>
<dbReference type="Pfam" id="PF00781">
    <property type="entry name" value="DAGK_cat"/>
    <property type="match status" value="1"/>
</dbReference>
<accession>A0A9Q1HFF6</accession>
<keyword evidence="3" id="KW-1185">Reference proteome</keyword>
<dbReference type="InterPro" id="IPR016064">
    <property type="entry name" value="NAD/diacylglycerol_kinase_sf"/>
</dbReference>
<dbReference type="Pfam" id="PF19280">
    <property type="entry name" value="CERK_C"/>
    <property type="match status" value="1"/>
</dbReference>
<dbReference type="InterPro" id="IPR045363">
    <property type="entry name" value="CERK_C"/>
</dbReference>
<dbReference type="PANTHER" id="PTHR12358:SF111">
    <property type="entry name" value="CERAMIDE KINASE, ISOFORM A"/>
    <property type="match status" value="1"/>
</dbReference>
<organism evidence="2 3">
    <name type="scientific">Holothuria leucospilota</name>
    <name type="common">Black long sea cucumber</name>
    <name type="synonym">Mertensiothuria leucospilota</name>
    <dbReference type="NCBI Taxonomy" id="206669"/>
    <lineage>
        <taxon>Eukaryota</taxon>
        <taxon>Metazoa</taxon>
        <taxon>Echinodermata</taxon>
        <taxon>Eleutherozoa</taxon>
        <taxon>Echinozoa</taxon>
        <taxon>Holothuroidea</taxon>
        <taxon>Aspidochirotacea</taxon>
        <taxon>Aspidochirotida</taxon>
        <taxon>Holothuriidae</taxon>
        <taxon>Holothuria</taxon>
    </lineage>
</organism>
<dbReference type="EMBL" id="JAIZAY010000002">
    <property type="protein sequence ID" value="KAJ8047772.1"/>
    <property type="molecule type" value="Genomic_DNA"/>
</dbReference>
<comment type="caution">
    <text evidence="2">The sequence shown here is derived from an EMBL/GenBank/DDBJ whole genome shotgun (WGS) entry which is preliminary data.</text>
</comment>
<reference evidence="2" key="1">
    <citation type="submission" date="2021-10" db="EMBL/GenBank/DDBJ databases">
        <title>Tropical sea cucumber genome reveals ecological adaptation and Cuvierian tubules defense mechanism.</title>
        <authorList>
            <person name="Chen T."/>
        </authorList>
    </citation>
    <scope>NUCLEOTIDE SEQUENCE</scope>
    <source>
        <strain evidence="2">Nanhai2018</strain>
        <tissue evidence="2">Muscle</tissue>
    </source>
</reference>
<name>A0A9Q1HFF6_HOLLE</name>
<evidence type="ECO:0000313" key="2">
    <source>
        <dbReference type="EMBL" id="KAJ8047772.1"/>
    </source>
</evidence>
<dbReference type="AlphaFoldDB" id="A0A9Q1HFF6"/>
<dbReference type="InterPro" id="IPR050187">
    <property type="entry name" value="Lipid_Phosphate_FormReg"/>
</dbReference>
<dbReference type="Proteomes" id="UP001152320">
    <property type="component" value="Chromosome 2"/>
</dbReference>
<evidence type="ECO:0000313" key="3">
    <source>
        <dbReference type="Proteomes" id="UP001152320"/>
    </source>
</evidence>
<dbReference type="PROSITE" id="PS50146">
    <property type="entry name" value="DAGK"/>
    <property type="match status" value="1"/>
</dbReference>
<dbReference type="Gene3D" id="3.40.50.10330">
    <property type="entry name" value="Probable inorganic polyphosphate/atp-NAD kinase, domain 1"/>
    <property type="match status" value="1"/>
</dbReference>
<keyword evidence="2" id="KW-0808">Transferase</keyword>
<dbReference type="GO" id="GO:0016020">
    <property type="term" value="C:membrane"/>
    <property type="evidence" value="ECO:0007669"/>
    <property type="project" value="GOC"/>
</dbReference>
<dbReference type="GO" id="GO:0006672">
    <property type="term" value="P:ceramide metabolic process"/>
    <property type="evidence" value="ECO:0007669"/>
    <property type="project" value="TreeGrafter"/>
</dbReference>
<dbReference type="SUPFAM" id="SSF111331">
    <property type="entry name" value="NAD kinase/diacylglycerol kinase-like"/>
    <property type="match status" value="1"/>
</dbReference>
<protein>
    <submittedName>
        <fullName evidence="2">Ceramide kinase</fullName>
    </submittedName>
</protein>
<keyword evidence="2" id="KW-0418">Kinase</keyword>
<dbReference type="InterPro" id="IPR017438">
    <property type="entry name" value="ATP-NAD_kinase_N"/>
</dbReference>
<dbReference type="PANTHER" id="PTHR12358">
    <property type="entry name" value="SPHINGOSINE KINASE"/>
    <property type="match status" value="1"/>
</dbReference>
<evidence type="ECO:0000259" key="1">
    <source>
        <dbReference type="PROSITE" id="PS50146"/>
    </source>
</evidence>
<dbReference type="SMART" id="SM00046">
    <property type="entry name" value="DAGKc"/>
    <property type="match status" value="1"/>
</dbReference>
<gene>
    <name evidence="2" type="ORF">HOLleu_06860</name>
</gene>
<feature type="domain" description="DAGKc" evidence="1">
    <location>
        <begin position="130"/>
        <end position="280"/>
    </location>
</feature>
<dbReference type="Gene3D" id="2.60.200.40">
    <property type="match status" value="1"/>
</dbReference>
<dbReference type="GO" id="GO:0001729">
    <property type="term" value="F:ceramide kinase activity"/>
    <property type="evidence" value="ECO:0007669"/>
    <property type="project" value="TreeGrafter"/>
</dbReference>
<dbReference type="InterPro" id="IPR001206">
    <property type="entry name" value="Diacylglycerol_kinase_cat_dom"/>
</dbReference>
<proteinExistence type="predicted"/>